<dbReference type="InterPro" id="IPR035093">
    <property type="entry name" value="RelE/ParE_toxin_dom_sf"/>
</dbReference>
<accession>B7KIL9</accession>
<dbReference type="Gene3D" id="3.30.2310.20">
    <property type="entry name" value="RelE-like"/>
    <property type="match status" value="1"/>
</dbReference>
<reference evidence="3" key="1">
    <citation type="journal article" date="2011" name="MBio">
        <title>Novel metabolic attributes of the genus Cyanothece, comprising a group of unicellular nitrogen-fixing Cyanobacteria.</title>
        <authorList>
            <person name="Bandyopadhyay A."/>
            <person name="Elvitigala T."/>
            <person name="Welsh E."/>
            <person name="Stockel J."/>
            <person name="Liberton M."/>
            <person name="Min H."/>
            <person name="Sherman L.A."/>
            <person name="Pakrasi H.B."/>
        </authorList>
    </citation>
    <scope>NUCLEOTIDE SEQUENCE [LARGE SCALE GENOMIC DNA]</scope>
    <source>
        <strain evidence="3">PCC 7424</strain>
    </source>
</reference>
<dbReference type="EMBL" id="CP001291">
    <property type="protein sequence ID" value="ACK69425.1"/>
    <property type="molecule type" value="Genomic_DNA"/>
</dbReference>
<dbReference type="OrthoDB" id="532309at2"/>
<evidence type="ECO:0008006" key="4">
    <source>
        <dbReference type="Google" id="ProtNLM"/>
    </source>
</evidence>
<dbReference type="HOGENOM" id="CLU_218751_0_0_3"/>
<dbReference type="InterPro" id="IPR007712">
    <property type="entry name" value="RelE/ParE_toxin"/>
</dbReference>
<dbReference type="RefSeq" id="WP_012598372.1">
    <property type="nucleotide sequence ID" value="NC_011729.1"/>
</dbReference>
<proteinExistence type="predicted"/>
<keyword evidence="3" id="KW-1185">Reference proteome</keyword>
<name>B7KIL9_GLOC7</name>
<protein>
    <recommendedName>
        <fullName evidence="4">Plasmid stabilization system</fullName>
    </recommendedName>
</protein>
<sequence>MILPISITPQASKDLDNLSDYIAQNNSDAALQFFDAAT</sequence>
<dbReference type="Proteomes" id="UP000002384">
    <property type="component" value="Chromosome"/>
</dbReference>
<evidence type="ECO:0000313" key="2">
    <source>
        <dbReference type="EMBL" id="ACK69425.1"/>
    </source>
</evidence>
<gene>
    <name evidence="2" type="ordered locus">PCC7424_0970</name>
</gene>
<dbReference type="Pfam" id="PF05016">
    <property type="entry name" value="ParE_toxin"/>
    <property type="match status" value="1"/>
</dbReference>
<dbReference type="STRING" id="65393.PCC7424_0970"/>
<dbReference type="KEGG" id="cyc:PCC7424_0970"/>
<evidence type="ECO:0000256" key="1">
    <source>
        <dbReference type="ARBA" id="ARBA00022649"/>
    </source>
</evidence>
<organism evidence="2 3">
    <name type="scientific">Gloeothece citriformis (strain PCC 7424)</name>
    <name type="common">Cyanothece sp. (strain PCC 7424)</name>
    <dbReference type="NCBI Taxonomy" id="65393"/>
    <lineage>
        <taxon>Bacteria</taxon>
        <taxon>Bacillati</taxon>
        <taxon>Cyanobacteriota</taxon>
        <taxon>Cyanophyceae</taxon>
        <taxon>Oscillatoriophycideae</taxon>
        <taxon>Chroococcales</taxon>
        <taxon>Aphanothecaceae</taxon>
        <taxon>Gloeothece</taxon>
        <taxon>Gloeothece citriformis</taxon>
    </lineage>
</organism>
<evidence type="ECO:0000313" key="3">
    <source>
        <dbReference type="Proteomes" id="UP000002384"/>
    </source>
</evidence>
<dbReference type="AlphaFoldDB" id="B7KIL9"/>
<keyword evidence="1" id="KW-1277">Toxin-antitoxin system</keyword>